<dbReference type="InterPro" id="IPR032675">
    <property type="entry name" value="LRR_dom_sf"/>
</dbReference>
<name>A0AB34KTJ7_9PEZI</name>
<dbReference type="InterPro" id="IPR001810">
    <property type="entry name" value="F-box_dom"/>
</dbReference>
<dbReference type="SMART" id="SM00028">
    <property type="entry name" value="TPR"/>
    <property type="match status" value="2"/>
</dbReference>
<evidence type="ECO:0000313" key="5">
    <source>
        <dbReference type="EMBL" id="KAL1588398.1"/>
    </source>
</evidence>
<dbReference type="PANTHER" id="PTHR22904:SF523">
    <property type="entry name" value="STRESS-INDUCED-PHOSPHOPROTEIN 1"/>
    <property type="match status" value="1"/>
</dbReference>
<evidence type="ECO:0000259" key="4">
    <source>
        <dbReference type="PROSITE" id="PS50181"/>
    </source>
</evidence>
<feature type="repeat" description="TPR" evidence="3">
    <location>
        <begin position="5"/>
        <end position="38"/>
    </location>
</feature>
<keyword evidence="1" id="KW-0677">Repeat</keyword>
<dbReference type="AlphaFoldDB" id="A0AB34KTJ7"/>
<dbReference type="PROSITE" id="PS50005">
    <property type="entry name" value="TPR"/>
    <property type="match status" value="1"/>
</dbReference>
<dbReference type="EMBL" id="JAAQHG020000007">
    <property type="protein sequence ID" value="KAL1588398.1"/>
    <property type="molecule type" value="Genomic_DNA"/>
</dbReference>
<gene>
    <name evidence="5" type="ORF">WHR41_02936</name>
</gene>
<protein>
    <recommendedName>
        <fullName evidence="4">F-box domain-containing protein</fullName>
    </recommendedName>
</protein>
<dbReference type="Pfam" id="PF12937">
    <property type="entry name" value="F-box-like"/>
    <property type="match status" value="1"/>
</dbReference>
<feature type="domain" description="F-box" evidence="4">
    <location>
        <begin position="129"/>
        <end position="176"/>
    </location>
</feature>
<dbReference type="PANTHER" id="PTHR22904">
    <property type="entry name" value="TPR REPEAT CONTAINING PROTEIN"/>
    <property type="match status" value="1"/>
</dbReference>
<evidence type="ECO:0000256" key="2">
    <source>
        <dbReference type="ARBA" id="ARBA00022803"/>
    </source>
</evidence>
<keyword evidence="2 3" id="KW-0802">TPR repeat</keyword>
<keyword evidence="6" id="KW-1185">Reference proteome</keyword>
<dbReference type="Proteomes" id="UP000803884">
    <property type="component" value="Unassembled WGS sequence"/>
</dbReference>
<dbReference type="SUPFAM" id="SSF48452">
    <property type="entry name" value="TPR-like"/>
    <property type="match status" value="1"/>
</dbReference>
<dbReference type="GO" id="GO:0051879">
    <property type="term" value="F:Hsp90 protein binding"/>
    <property type="evidence" value="ECO:0007669"/>
    <property type="project" value="TreeGrafter"/>
</dbReference>
<dbReference type="GeneID" id="96004380"/>
<dbReference type="Gene3D" id="1.20.1280.50">
    <property type="match status" value="1"/>
</dbReference>
<dbReference type="SMART" id="SM00256">
    <property type="entry name" value="FBOX"/>
    <property type="match status" value="1"/>
</dbReference>
<evidence type="ECO:0000256" key="3">
    <source>
        <dbReference type="PROSITE-ProRule" id="PRU00339"/>
    </source>
</evidence>
<comment type="caution">
    <text evidence="5">The sequence shown here is derived from an EMBL/GenBank/DDBJ whole genome shotgun (WGS) entry which is preliminary data.</text>
</comment>
<accession>A0AB34KTJ7</accession>
<evidence type="ECO:0000313" key="6">
    <source>
        <dbReference type="Proteomes" id="UP000803884"/>
    </source>
</evidence>
<dbReference type="SUPFAM" id="SSF81383">
    <property type="entry name" value="F-box domain"/>
    <property type="match status" value="1"/>
</dbReference>
<dbReference type="PROSITE" id="PS50181">
    <property type="entry name" value="FBOX"/>
    <property type="match status" value="1"/>
</dbReference>
<dbReference type="Gene3D" id="1.25.40.10">
    <property type="entry name" value="Tetratricopeptide repeat domain"/>
    <property type="match status" value="1"/>
</dbReference>
<sequence length="562" mass="63773">MNTHTDLLREQARAAYKREDYTKAVELFSRAMGRSPTVPLHDGRAACYEKLDDLPSALKDAKKSIQLSGEDPTGYVRAGKVLVKMERKSVALEIYALGLKKVKHVGLGFEHLKKVHNKLMTELSPTKSVDPLTVLPRELAEQVLEYLSFRQLINTCRVSKQWAEFIRRTPNLWRHLDLTHARRKVRNAFVSRAINIGRQRLTSATLNNLFDVDKALMALVRYCPLEELHLRNTGLMSADNFVKTLEPLKRLRTLRIDQKAMLDPSLVSTILNNSAESIESVQYELTEVSWMISGLSFPQIEYPRLQRLDFVWSMSWPGFDRLMQNLDKMPNLRRLKLHQFTSGHLRNHMPPVLDFRGLKHLEHLDLLLPIHAAESLMLPSSLKSFAVGTTLPHVPGFFVDPVRHGGLRWYLPLLEELKIGVAFVPFHHLEHALNNPGHSKPASIRTLSMARSTVTESLIEQALSHPRLVDLEDLSLEACHDVTDRCLEIVTSTLPSLRALNISRTEVTGAGIKMVVNNGLKKLVANDCRFIGLDAIHWARAQGVQVEHRNADTMTGGKKVRY</sequence>
<dbReference type="InterPro" id="IPR019734">
    <property type="entry name" value="TPR_rpt"/>
</dbReference>
<dbReference type="InterPro" id="IPR036047">
    <property type="entry name" value="F-box-like_dom_sf"/>
</dbReference>
<reference evidence="5 6" key="1">
    <citation type="journal article" date="2020" name="Microbiol. Resour. Announc.">
        <title>Draft Genome Sequence of a Cladosporium Species Isolated from the Mesophotic Ascidian Didemnum maculosum.</title>
        <authorList>
            <person name="Gioti A."/>
            <person name="Siaperas R."/>
            <person name="Nikolaivits E."/>
            <person name="Le Goff G."/>
            <person name="Ouazzani J."/>
            <person name="Kotoulas G."/>
            <person name="Topakas E."/>
        </authorList>
    </citation>
    <scope>NUCLEOTIDE SEQUENCE [LARGE SCALE GENOMIC DNA]</scope>
    <source>
        <strain evidence="5 6">TM138-S3</strain>
    </source>
</reference>
<dbReference type="Gene3D" id="3.80.10.10">
    <property type="entry name" value="Ribonuclease Inhibitor"/>
    <property type="match status" value="2"/>
</dbReference>
<dbReference type="InterPro" id="IPR011990">
    <property type="entry name" value="TPR-like_helical_dom_sf"/>
</dbReference>
<organism evidence="5 6">
    <name type="scientific">Cladosporium halotolerans</name>
    <dbReference type="NCBI Taxonomy" id="1052096"/>
    <lineage>
        <taxon>Eukaryota</taxon>
        <taxon>Fungi</taxon>
        <taxon>Dikarya</taxon>
        <taxon>Ascomycota</taxon>
        <taxon>Pezizomycotina</taxon>
        <taxon>Dothideomycetes</taxon>
        <taxon>Dothideomycetidae</taxon>
        <taxon>Cladosporiales</taxon>
        <taxon>Cladosporiaceae</taxon>
        <taxon>Cladosporium</taxon>
    </lineage>
</organism>
<dbReference type="RefSeq" id="XP_069231503.1">
    <property type="nucleotide sequence ID" value="XM_069371542.1"/>
</dbReference>
<proteinExistence type="predicted"/>
<dbReference type="SUPFAM" id="SSF52047">
    <property type="entry name" value="RNI-like"/>
    <property type="match status" value="1"/>
</dbReference>
<evidence type="ECO:0000256" key="1">
    <source>
        <dbReference type="ARBA" id="ARBA00022737"/>
    </source>
</evidence>